<evidence type="ECO:0000313" key="1">
    <source>
        <dbReference type="EMBL" id="MPM84771.1"/>
    </source>
</evidence>
<protein>
    <submittedName>
        <fullName evidence="1">Uncharacterized protein</fullName>
    </submittedName>
</protein>
<sequence>MQASRRGLHGLEKIAVVEAVHQVSNDLGVGLAGKYIALGLQLGTQGFVVLDDAVVHQGHACRRIGIGHGRDAGTMAEVGMGIAHRRLAVSGPAGMGNAGETFHMLGLDLLHQLGHAGCRARTLQTQAQAAGIRCLYSHTTGVITTILQPLQTLDQNRNNIAMRHRSNNATHRGTP</sequence>
<reference evidence="1" key="1">
    <citation type="submission" date="2019-08" db="EMBL/GenBank/DDBJ databases">
        <authorList>
            <person name="Kucharzyk K."/>
            <person name="Murdoch R.W."/>
            <person name="Higgins S."/>
            <person name="Loffler F."/>
        </authorList>
    </citation>
    <scope>NUCLEOTIDE SEQUENCE</scope>
</reference>
<comment type="caution">
    <text evidence="1">The sequence shown here is derived from an EMBL/GenBank/DDBJ whole genome shotgun (WGS) entry which is preliminary data.</text>
</comment>
<gene>
    <name evidence="1" type="ORF">SDC9_131847</name>
</gene>
<organism evidence="1">
    <name type="scientific">bioreactor metagenome</name>
    <dbReference type="NCBI Taxonomy" id="1076179"/>
    <lineage>
        <taxon>unclassified sequences</taxon>
        <taxon>metagenomes</taxon>
        <taxon>ecological metagenomes</taxon>
    </lineage>
</organism>
<proteinExistence type="predicted"/>
<dbReference type="EMBL" id="VSSQ01033242">
    <property type="protein sequence ID" value="MPM84771.1"/>
    <property type="molecule type" value="Genomic_DNA"/>
</dbReference>
<accession>A0A645D697</accession>
<name>A0A645D697_9ZZZZ</name>
<dbReference type="AlphaFoldDB" id="A0A645D697"/>